<evidence type="ECO:0000256" key="1">
    <source>
        <dbReference type="SAM" id="MobiDB-lite"/>
    </source>
</evidence>
<dbReference type="Proteomes" id="UP001595748">
    <property type="component" value="Unassembled WGS sequence"/>
</dbReference>
<sequence length="274" mass="30744">MTEKRKRQTPLPVQSRLTGETVARNQVKRHLGKALAAREVTLGETPVPSLWLAVEASPFVLHALVRSDAELSDLDRFLRDVWMECCGHLSQFESRVKDERPVQYVIEPDEVDATAFLAEFPPEWREEIGRRLLSHTPVEKSLATPVSEAFSAGRTLTYEYDMGTTTACTLKVVAEVDAPWPAKKKVRLLARNERPAWVCRDCGEPATQLCTLRDCGDGDGAAMFCARHAKTHPKKAHPDEGGDDWMMAKLSNSPRDPSCGYEEGPRDEEPYVWP</sequence>
<dbReference type="SUPFAM" id="SSF159941">
    <property type="entry name" value="MM3350-like"/>
    <property type="match status" value="1"/>
</dbReference>
<protein>
    <submittedName>
        <fullName evidence="2">Uncharacterized protein</fullName>
    </submittedName>
</protein>
<feature type="compositionally biased region" description="Basic and acidic residues" evidence="1">
    <location>
        <begin position="263"/>
        <end position="274"/>
    </location>
</feature>
<proteinExistence type="predicted"/>
<dbReference type="RefSeq" id="WP_380076293.1">
    <property type="nucleotide sequence ID" value="NZ_JBHRZF010000046.1"/>
</dbReference>
<name>A0ABV8A6N7_9DEIO</name>
<gene>
    <name evidence="2" type="ORF">ACFOPQ_05110</name>
</gene>
<dbReference type="InterPro" id="IPR024047">
    <property type="entry name" value="MM3350-like_sf"/>
</dbReference>
<keyword evidence="3" id="KW-1185">Reference proteome</keyword>
<comment type="caution">
    <text evidence="2">The sequence shown here is derived from an EMBL/GenBank/DDBJ whole genome shotgun (WGS) entry which is preliminary data.</text>
</comment>
<feature type="region of interest" description="Disordered" evidence="1">
    <location>
        <begin position="232"/>
        <end position="274"/>
    </location>
</feature>
<evidence type="ECO:0000313" key="3">
    <source>
        <dbReference type="Proteomes" id="UP001595748"/>
    </source>
</evidence>
<evidence type="ECO:0000313" key="2">
    <source>
        <dbReference type="EMBL" id="MFC3860142.1"/>
    </source>
</evidence>
<dbReference type="EMBL" id="JBHRZF010000046">
    <property type="protein sequence ID" value="MFC3860142.1"/>
    <property type="molecule type" value="Genomic_DNA"/>
</dbReference>
<organism evidence="2 3">
    <name type="scientific">Deinococcus antarcticus</name>
    <dbReference type="NCBI Taxonomy" id="1298767"/>
    <lineage>
        <taxon>Bacteria</taxon>
        <taxon>Thermotogati</taxon>
        <taxon>Deinococcota</taxon>
        <taxon>Deinococci</taxon>
        <taxon>Deinococcales</taxon>
        <taxon>Deinococcaceae</taxon>
        <taxon>Deinococcus</taxon>
    </lineage>
</organism>
<accession>A0ABV8A6N7</accession>
<dbReference type="Gene3D" id="3.10.290.30">
    <property type="entry name" value="MM3350-like"/>
    <property type="match status" value="1"/>
</dbReference>
<reference evidence="3" key="1">
    <citation type="journal article" date="2019" name="Int. J. Syst. Evol. Microbiol.">
        <title>The Global Catalogue of Microorganisms (GCM) 10K type strain sequencing project: providing services to taxonomists for standard genome sequencing and annotation.</title>
        <authorList>
            <consortium name="The Broad Institute Genomics Platform"/>
            <consortium name="The Broad Institute Genome Sequencing Center for Infectious Disease"/>
            <person name="Wu L."/>
            <person name="Ma J."/>
        </authorList>
    </citation>
    <scope>NUCLEOTIDE SEQUENCE [LARGE SCALE GENOMIC DNA]</scope>
    <source>
        <strain evidence="3">CCTCC AB 2013263</strain>
    </source>
</reference>